<evidence type="ECO:0000256" key="5">
    <source>
        <dbReference type="ARBA" id="ARBA00023239"/>
    </source>
</evidence>
<keyword evidence="2" id="KW-0028">Amino-acid biosynthesis</keyword>
<dbReference type="Pfam" id="PF24621">
    <property type="entry name" value="DHQS_C"/>
    <property type="match status" value="1"/>
</dbReference>
<reference evidence="10 11" key="1">
    <citation type="submission" date="2017-06" db="EMBL/GenBank/DDBJ databases">
        <title>Yangia sp. YSBP01 complete genome sequence.</title>
        <authorList>
            <person name="Woo J.-H."/>
            <person name="Kim H.-S."/>
        </authorList>
    </citation>
    <scope>NUCLEOTIDE SEQUENCE [LARGE SCALE GENOMIC DNA]</scope>
    <source>
        <strain evidence="10 11">YSBP01</strain>
    </source>
</reference>
<feature type="transmembrane region" description="Helical" evidence="6">
    <location>
        <begin position="76"/>
        <end position="100"/>
    </location>
</feature>
<evidence type="ECO:0000259" key="9">
    <source>
        <dbReference type="Pfam" id="PF24621"/>
    </source>
</evidence>
<feature type="transmembrane region" description="Helical" evidence="6">
    <location>
        <begin position="7"/>
        <end position="27"/>
    </location>
</feature>
<dbReference type="GO" id="GO:0009073">
    <property type="term" value="P:aromatic amino acid family biosynthetic process"/>
    <property type="evidence" value="ECO:0007669"/>
    <property type="project" value="UniProtKB-KW"/>
</dbReference>
<dbReference type="InterPro" id="IPR032816">
    <property type="entry name" value="VTT_dom"/>
</dbReference>
<dbReference type="Gene3D" id="1.20.1090.10">
    <property type="entry name" value="Dehydroquinate synthase-like - alpha domain"/>
    <property type="match status" value="1"/>
</dbReference>
<comment type="cofactor">
    <cofactor evidence="1">
        <name>NAD(+)</name>
        <dbReference type="ChEBI" id="CHEBI:57540"/>
    </cofactor>
</comment>
<dbReference type="InterPro" id="IPR030960">
    <property type="entry name" value="DHQS/DOIS_N"/>
</dbReference>
<evidence type="ECO:0000259" key="8">
    <source>
        <dbReference type="Pfam" id="PF09335"/>
    </source>
</evidence>
<evidence type="ECO:0000313" key="11">
    <source>
        <dbReference type="Proteomes" id="UP000244915"/>
    </source>
</evidence>
<evidence type="ECO:0000256" key="4">
    <source>
        <dbReference type="ARBA" id="ARBA00023141"/>
    </source>
</evidence>
<name>A0A2U8HH25_9RHOB</name>
<accession>A0A2U8HH25</accession>
<dbReference type="Pfam" id="PF09335">
    <property type="entry name" value="VTT_dom"/>
    <property type="match status" value="1"/>
</dbReference>
<feature type="domain" description="3-dehydroquinate synthase C-terminal" evidence="9">
    <location>
        <begin position="450"/>
        <end position="578"/>
    </location>
</feature>
<proteinExistence type="predicted"/>
<dbReference type="EMBL" id="CP022190">
    <property type="protein sequence ID" value="AWI85038.1"/>
    <property type="molecule type" value="Genomic_DNA"/>
</dbReference>
<keyword evidence="6" id="KW-0812">Transmembrane</keyword>
<keyword evidence="5" id="KW-0456">Lyase</keyword>
<keyword evidence="3" id="KW-0520">NAD</keyword>
<dbReference type="PANTHER" id="PTHR43622">
    <property type="entry name" value="3-DEHYDROQUINATE SYNTHASE"/>
    <property type="match status" value="1"/>
</dbReference>
<evidence type="ECO:0000256" key="6">
    <source>
        <dbReference type="SAM" id="Phobius"/>
    </source>
</evidence>
<dbReference type="PANTHER" id="PTHR43622:SF7">
    <property type="entry name" value="3-DEHYDROQUINATE SYNTHASE, CHLOROPLASTIC"/>
    <property type="match status" value="1"/>
</dbReference>
<dbReference type="NCBIfam" id="NF004852">
    <property type="entry name" value="PRK06203.1"/>
    <property type="match status" value="1"/>
</dbReference>
<dbReference type="Proteomes" id="UP000244915">
    <property type="component" value="Chromosome 2"/>
</dbReference>
<evidence type="ECO:0000259" key="7">
    <source>
        <dbReference type="Pfam" id="PF01761"/>
    </source>
</evidence>
<dbReference type="InterPro" id="IPR056179">
    <property type="entry name" value="DHQS_C"/>
</dbReference>
<dbReference type="SUPFAM" id="SSF56796">
    <property type="entry name" value="Dehydroquinate synthase-like"/>
    <property type="match status" value="1"/>
</dbReference>
<evidence type="ECO:0000256" key="3">
    <source>
        <dbReference type="ARBA" id="ARBA00023027"/>
    </source>
</evidence>
<dbReference type="KEGG" id="ypac:CEW88_14825"/>
<dbReference type="Gene3D" id="3.40.50.1970">
    <property type="match status" value="1"/>
</dbReference>
<dbReference type="Pfam" id="PF01761">
    <property type="entry name" value="DHQ_synthase"/>
    <property type="match status" value="1"/>
</dbReference>
<keyword evidence="6" id="KW-1133">Transmembrane helix</keyword>
<dbReference type="OrthoDB" id="9806583at2"/>
<organism evidence="10 11">
    <name type="scientific">Alloyangia pacifica</name>
    <dbReference type="NCBI Taxonomy" id="311180"/>
    <lineage>
        <taxon>Bacteria</taxon>
        <taxon>Pseudomonadati</taxon>
        <taxon>Pseudomonadota</taxon>
        <taxon>Alphaproteobacteria</taxon>
        <taxon>Rhodobacterales</taxon>
        <taxon>Roseobacteraceae</taxon>
        <taxon>Alloyangia</taxon>
    </lineage>
</organism>
<dbReference type="GO" id="GO:0003856">
    <property type="term" value="F:3-dehydroquinate synthase activity"/>
    <property type="evidence" value="ECO:0007669"/>
    <property type="project" value="TreeGrafter"/>
</dbReference>
<feature type="transmembrane region" description="Helical" evidence="6">
    <location>
        <begin position="188"/>
        <end position="209"/>
    </location>
</feature>
<evidence type="ECO:0000313" key="10">
    <source>
        <dbReference type="EMBL" id="AWI85038.1"/>
    </source>
</evidence>
<dbReference type="InterPro" id="IPR050071">
    <property type="entry name" value="Dehydroquinate_synthase"/>
</dbReference>
<keyword evidence="6" id="KW-0472">Membrane</keyword>
<protein>
    <submittedName>
        <fullName evidence="10">3-dehydroquinate synthase</fullName>
    </submittedName>
</protein>
<feature type="transmembrane region" description="Helical" evidence="6">
    <location>
        <begin position="160"/>
        <end position="182"/>
    </location>
</feature>
<evidence type="ECO:0000256" key="2">
    <source>
        <dbReference type="ARBA" id="ARBA00022605"/>
    </source>
</evidence>
<dbReference type="AlphaFoldDB" id="A0A2U8HH25"/>
<dbReference type="CDD" id="cd08198">
    <property type="entry name" value="DHQS-like"/>
    <property type="match status" value="1"/>
</dbReference>
<dbReference type="GO" id="GO:0008652">
    <property type="term" value="P:amino acid biosynthetic process"/>
    <property type="evidence" value="ECO:0007669"/>
    <property type="project" value="UniProtKB-KW"/>
</dbReference>
<feature type="domain" description="VTT" evidence="8">
    <location>
        <begin position="64"/>
        <end position="180"/>
    </location>
</feature>
<feature type="domain" description="3-dehydroquinate synthase N-terminal" evidence="7">
    <location>
        <begin position="337"/>
        <end position="446"/>
    </location>
</feature>
<dbReference type="RefSeq" id="WP_108968422.1">
    <property type="nucleotide sequence ID" value="NZ_CP022190.1"/>
</dbReference>
<feature type="transmembrane region" description="Helical" evidence="6">
    <location>
        <begin position="47"/>
        <end position="64"/>
    </location>
</feature>
<keyword evidence="4" id="KW-0057">Aromatic amino acid biosynthesis</keyword>
<sequence>MSVSMTLRWLVILTMLALVLAASFLLFEGRIETLVNDLLSGTQSLSGLWVLIVTALALDVVLPVPSSVVNVSAGTLLGVAVGTFACWTGMTLSCLLGYWIGATGGTRALGRLLGRDYLARSAEVSERIALGSVLLMRAVPVLAETSTIAAGVAGLPLRRFLGVVALANLGIAAAYASLGALALEVDSFLLALCAALALPIAGLAGRALYARIKAPATVVAASGALTRSEAGVDAAAAVGAPVAQDMSQDGAPATLTVRQAFSVSYEYRVVFTRGVFDPENPALRDVFAAGAEARRQRCVVFVDRDLLALRPALVEAIGAYVRDTVEGVDLVAPPMPVAGGEGIKAGFETVFEIYRLILQHSIDRHSYVIAVGGGAVLDAVGMATATAHRGLRHIRVPTTVLSQNDSGVGVKNAVNFEGSKNFAGSFAPPWAVLNDFNLLETLPAATRRSGISEAVKVSLIRDPAFFLWLEANADRLKHFAPEAEEYMIRRSAELHMRQIALGGDPFERGSARPLDFGHWSAHKLEGLTHYAVSHGDAVAMGIALDARYSVLAGLLPAGMEERVLALLQALGLPIWHPDLGRRDAGGRLEILVGLEEFREHLGGELTVTLLSDLGVGVEVHEMRPELVAEALVWLAARGSARQQGQEA</sequence>
<gene>
    <name evidence="10" type="ORF">CEW88_14825</name>
</gene>
<evidence type="ECO:0000256" key="1">
    <source>
        <dbReference type="ARBA" id="ARBA00001911"/>
    </source>
</evidence>